<evidence type="ECO:0000256" key="2">
    <source>
        <dbReference type="ARBA" id="ARBA00023002"/>
    </source>
</evidence>
<dbReference type="RefSeq" id="WP_153725557.1">
    <property type="nucleotide sequence ID" value="NZ_CP045875.1"/>
</dbReference>
<dbReference type="InterPro" id="IPR039697">
    <property type="entry name" value="Alcohol_dehydrogenase_Fe"/>
</dbReference>
<proteinExistence type="inferred from homology"/>
<protein>
    <submittedName>
        <fullName evidence="6">Iron-containing alcohol dehydrogenase</fullName>
        <ecNumber evidence="6">1.1.1.1</ecNumber>
    </submittedName>
</protein>
<name>A0A5Q2N4X5_9FIRM</name>
<dbReference type="InterPro" id="IPR056798">
    <property type="entry name" value="ADH_Fe_C"/>
</dbReference>
<reference evidence="7" key="1">
    <citation type="submission" date="2019-11" db="EMBL/GenBank/DDBJ databases">
        <title>Genome sequence of Heliorestis convoluta strain HH, an alkaliphilic and minimalistic phototrophic bacterium from a soda lake in Egypt.</title>
        <authorList>
            <person name="Dewey E.D."/>
            <person name="Stokes L.M."/>
            <person name="Burchell B.M."/>
            <person name="Shaffer K.N."/>
            <person name="Huntington A.M."/>
            <person name="Baker J.M."/>
            <person name="Nadendla S."/>
            <person name="Giglio M.G."/>
            <person name="Touchman J.W."/>
            <person name="Blankenship R.E."/>
            <person name="Madigan M.T."/>
            <person name="Sattley W.M."/>
        </authorList>
    </citation>
    <scope>NUCLEOTIDE SEQUENCE [LARGE SCALE GENOMIC DNA]</scope>
    <source>
        <strain evidence="7">HH</strain>
    </source>
</reference>
<dbReference type="PROSITE" id="PS00060">
    <property type="entry name" value="ADH_IRON_2"/>
    <property type="match status" value="1"/>
</dbReference>
<dbReference type="Gene3D" id="1.20.1090.10">
    <property type="entry name" value="Dehydroquinate synthase-like - alpha domain"/>
    <property type="match status" value="1"/>
</dbReference>
<dbReference type="PANTHER" id="PTHR11496">
    <property type="entry name" value="ALCOHOL DEHYDROGENASE"/>
    <property type="match status" value="1"/>
</dbReference>
<feature type="domain" description="Fe-containing alcohol dehydrogenase-like C-terminal" evidence="5">
    <location>
        <begin position="189"/>
        <end position="383"/>
    </location>
</feature>
<evidence type="ECO:0000313" key="6">
    <source>
        <dbReference type="EMBL" id="QGG48362.1"/>
    </source>
</evidence>
<dbReference type="EC" id="1.1.1.1" evidence="6"/>
<dbReference type="FunFam" id="3.40.50.1970:FF:000003">
    <property type="entry name" value="Alcohol dehydrogenase, iron-containing"/>
    <property type="match status" value="1"/>
</dbReference>
<evidence type="ECO:0000256" key="1">
    <source>
        <dbReference type="ARBA" id="ARBA00007358"/>
    </source>
</evidence>
<dbReference type="InterPro" id="IPR018211">
    <property type="entry name" value="ADH_Fe_CS"/>
</dbReference>
<keyword evidence="7" id="KW-1185">Reference proteome</keyword>
<dbReference type="InterPro" id="IPR001670">
    <property type="entry name" value="ADH_Fe/GldA"/>
</dbReference>
<dbReference type="KEGG" id="hcv:FTV88_2264"/>
<dbReference type="FunFam" id="1.20.1090.10:FF:000001">
    <property type="entry name" value="Aldehyde-alcohol dehydrogenase"/>
    <property type="match status" value="1"/>
</dbReference>
<sequence length="384" mass="40542">MSEVRAFFMPTVNLMGKGSAQVAGERIKTLGCNKALIVTDKDLVKLGVADQMKALIEKSGIGCSIFDGAEPNPTDLNVEAGLAALHEANADVIVSLGGGSPHDCAKAIALVATNGGSIRDYEGLDKSTKAILPLIAINTTSGTASEMTRFCIITDTSRKVKMAIVDWRVTPTVSIDDPDMMVGMPPGLTAATGMDALTHAVEAYVSTIATPITDACAIKAIELIATNLRTAVANGTNYPAREAMTYAEFLAGMAFNNASLGYVHAMAHQLGGFYNLPHGVCNAILLPHVESFNLIACPERFRDIAIAMGENVEGLSTRDAADKAIEAIRKLSADVGIPAGLTDLGVKEEDLQIMAENAMKDACSFTNPRLARLSDIIQIFRNAL</sequence>
<dbReference type="PROSITE" id="PS00913">
    <property type="entry name" value="ADH_IRON_1"/>
    <property type="match status" value="1"/>
</dbReference>
<dbReference type="GO" id="GO:0046872">
    <property type="term" value="F:metal ion binding"/>
    <property type="evidence" value="ECO:0007669"/>
    <property type="project" value="InterPro"/>
</dbReference>
<evidence type="ECO:0000259" key="4">
    <source>
        <dbReference type="Pfam" id="PF00465"/>
    </source>
</evidence>
<accession>A0A5Q2N4X5</accession>
<evidence type="ECO:0000256" key="3">
    <source>
        <dbReference type="ARBA" id="ARBA00023027"/>
    </source>
</evidence>
<dbReference type="EMBL" id="CP045875">
    <property type="protein sequence ID" value="QGG48362.1"/>
    <property type="molecule type" value="Genomic_DNA"/>
</dbReference>
<gene>
    <name evidence="6" type="ORF">FTV88_2264</name>
</gene>
<dbReference type="PANTHER" id="PTHR11496:SF102">
    <property type="entry name" value="ALCOHOL DEHYDROGENASE 4"/>
    <property type="match status" value="1"/>
</dbReference>
<dbReference type="Pfam" id="PF00465">
    <property type="entry name" value="Fe-ADH"/>
    <property type="match status" value="1"/>
</dbReference>
<dbReference type="Pfam" id="PF25137">
    <property type="entry name" value="ADH_Fe_C"/>
    <property type="match status" value="1"/>
</dbReference>
<dbReference type="SUPFAM" id="SSF56796">
    <property type="entry name" value="Dehydroquinate synthase-like"/>
    <property type="match status" value="1"/>
</dbReference>
<dbReference type="OrthoDB" id="5445534at2"/>
<feature type="domain" description="Alcohol dehydrogenase iron-type/glycerol dehydrogenase GldA" evidence="4">
    <location>
        <begin position="10"/>
        <end position="178"/>
    </location>
</feature>
<keyword evidence="3" id="KW-0520">NAD</keyword>
<dbReference type="Gene3D" id="3.40.50.1970">
    <property type="match status" value="1"/>
</dbReference>
<evidence type="ECO:0000259" key="5">
    <source>
        <dbReference type="Pfam" id="PF25137"/>
    </source>
</evidence>
<organism evidence="6 7">
    <name type="scientific">Heliorestis convoluta</name>
    <dbReference type="NCBI Taxonomy" id="356322"/>
    <lineage>
        <taxon>Bacteria</taxon>
        <taxon>Bacillati</taxon>
        <taxon>Bacillota</taxon>
        <taxon>Clostridia</taxon>
        <taxon>Eubacteriales</taxon>
        <taxon>Heliobacteriaceae</taxon>
        <taxon>Heliorestis</taxon>
    </lineage>
</organism>
<dbReference type="CDD" id="cd08188">
    <property type="entry name" value="PDDH"/>
    <property type="match status" value="1"/>
</dbReference>
<dbReference type="Proteomes" id="UP000366051">
    <property type="component" value="Chromosome"/>
</dbReference>
<dbReference type="GO" id="GO:0004022">
    <property type="term" value="F:alcohol dehydrogenase (NAD+) activity"/>
    <property type="evidence" value="ECO:0007669"/>
    <property type="project" value="UniProtKB-EC"/>
</dbReference>
<evidence type="ECO:0000313" key="7">
    <source>
        <dbReference type="Proteomes" id="UP000366051"/>
    </source>
</evidence>
<comment type="similarity">
    <text evidence="1">Belongs to the iron-containing alcohol dehydrogenase family.</text>
</comment>
<keyword evidence="2 6" id="KW-0560">Oxidoreductase</keyword>
<dbReference type="AlphaFoldDB" id="A0A5Q2N4X5"/>